<evidence type="ECO:0000256" key="1">
    <source>
        <dbReference type="SAM" id="MobiDB-lite"/>
    </source>
</evidence>
<feature type="domain" description="Transposase IS116/IS110/IS902 C-terminal" evidence="2">
    <location>
        <begin position="4"/>
        <end position="58"/>
    </location>
</feature>
<organism evidence="3 4">
    <name type="scientific">[Kitasatospora] papulosa</name>
    <dbReference type="NCBI Taxonomy" id="1464011"/>
    <lineage>
        <taxon>Bacteria</taxon>
        <taxon>Bacillati</taxon>
        <taxon>Actinomycetota</taxon>
        <taxon>Actinomycetes</taxon>
        <taxon>Kitasatosporales</taxon>
        <taxon>Streptomycetaceae</taxon>
        <taxon>Streptomyces</taxon>
    </lineage>
</organism>
<evidence type="ECO:0000313" key="4">
    <source>
        <dbReference type="Proteomes" id="UP001622496"/>
    </source>
</evidence>
<sequence>MRDLASFAHLCGATPIPALSGRTDRHRINRGGDSNANSVLCTIVLVCMRYDQRTRDYVARRTTEGMSAKDIMRASSGSSSARSIGTTGAQAPWTARARPEPRSISSNEAGRHTPSWHSASCTTASVSGG</sequence>
<dbReference type="InterPro" id="IPR003346">
    <property type="entry name" value="Transposase_20"/>
</dbReference>
<dbReference type="EMBL" id="CP108135">
    <property type="protein sequence ID" value="WTP64079.1"/>
    <property type="molecule type" value="Genomic_DNA"/>
</dbReference>
<evidence type="ECO:0000259" key="2">
    <source>
        <dbReference type="Pfam" id="PF02371"/>
    </source>
</evidence>
<dbReference type="Pfam" id="PF02371">
    <property type="entry name" value="Transposase_20"/>
    <property type="match status" value="1"/>
</dbReference>
<reference evidence="3 4" key="1">
    <citation type="submission" date="2022-10" db="EMBL/GenBank/DDBJ databases">
        <title>The complete genomes of actinobacterial strains from the NBC collection.</title>
        <authorList>
            <person name="Joergensen T.S."/>
            <person name="Alvarez Arevalo M."/>
            <person name="Sterndorff E.B."/>
            <person name="Faurdal D."/>
            <person name="Vuksanovic O."/>
            <person name="Mourched A.-S."/>
            <person name="Charusanti P."/>
            <person name="Shaw S."/>
            <person name="Blin K."/>
            <person name="Weber T."/>
        </authorList>
    </citation>
    <scope>NUCLEOTIDE SEQUENCE [LARGE SCALE GENOMIC DNA]</scope>
    <source>
        <strain evidence="3 4">NBC_00185</strain>
    </source>
</reference>
<evidence type="ECO:0000313" key="3">
    <source>
        <dbReference type="EMBL" id="WTP64079.1"/>
    </source>
</evidence>
<dbReference type="Proteomes" id="UP001622496">
    <property type="component" value="Chromosome"/>
</dbReference>
<feature type="region of interest" description="Disordered" evidence="1">
    <location>
        <begin position="69"/>
        <end position="129"/>
    </location>
</feature>
<dbReference type="RefSeq" id="WP_277311279.1">
    <property type="nucleotide sequence ID" value="NZ_JBHVAH010000027.1"/>
</dbReference>
<accession>A0ABZ1JYZ5</accession>
<keyword evidence="4" id="KW-1185">Reference proteome</keyword>
<name>A0ABZ1JYZ5_9ACTN</name>
<feature type="compositionally biased region" description="Low complexity" evidence="1">
    <location>
        <begin position="73"/>
        <end position="89"/>
    </location>
</feature>
<protein>
    <submittedName>
        <fullName evidence="3">IS110 family transposase</fullName>
    </submittedName>
</protein>
<gene>
    <name evidence="3" type="ORF">OG560_01135</name>
</gene>
<feature type="compositionally biased region" description="Polar residues" evidence="1">
    <location>
        <begin position="115"/>
        <end position="129"/>
    </location>
</feature>
<proteinExistence type="predicted"/>